<dbReference type="EMBL" id="AP024480">
    <property type="protein sequence ID" value="BCS80443.1"/>
    <property type="molecule type" value="Genomic_DNA"/>
</dbReference>
<dbReference type="SUPFAM" id="SSF53807">
    <property type="entry name" value="Helical backbone' metal receptor"/>
    <property type="match status" value="1"/>
</dbReference>
<sequence>MKRIKLLTFLLLISFMVFLSGCKNEVLTTNKGTVYTTIYPLYSITKLIAGQKITVEKLVKDGAEIHSFEPSSRDIAKLTSAKAVIYLGLVDEWVKKPLERTKVKIFRASEGIKFLDSDPHIWTSPRLLKTITRNIENALISLDPKNKSYYQQNSSKLISNLDKLDKEFSSVVKNSNRKEFLIAHPSFGYLARDYSLKQYSITGVNEEEEPSAQKMKEIVQLIKEKNIKYILVDPNENLPAVKTIAKDTGIKIVNIYGMGIVNSSQAKNETILSLMEKNLKAFEMVLK</sequence>
<evidence type="ECO:0000256" key="1">
    <source>
        <dbReference type="ARBA" id="ARBA00011028"/>
    </source>
</evidence>
<dbReference type="InterPro" id="IPR050492">
    <property type="entry name" value="Bact_metal-bind_prot9"/>
</dbReference>
<evidence type="ECO:0000256" key="2">
    <source>
        <dbReference type="ARBA" id="ARBA00022448"/>
    </source>
</evidence>
<dbReference type="PROSITE" id="PS51257">
    <property type="entry name" value="PROKAR_LIPOPROTEIN"/>
    <property type="match status" value="1"/>
</dbReference>
<keyword evidence="5" id="KW-1185">Reference proteome</keyword>
<comment type="similarity">
    <text evidence="1">Belongs to the bacterial solute-binding protein 9 family.</text>
</comment>
<dbReference type="PANTHER" id="PTHR42953">
    <property type="entry name" value="HIGH-AFFINITY ZINC UPTAKE SYSTEM PROTEIN ZNUA-RELATED"/>
    <property type="match status" value="1"/>
</dbReference>
<dbReference type="PANTHER" id="PTHR42953:SF3">
    <property type="entry name" value="HIGH-AFFINITY ZINC UPTAKE SYSTEM PROTEIN ZNUA"/>
    <property type="match status" value="1"/>
</dbReference>
<reference evidence="4 5" key="1">
    <citation type="submission" date="2021-02" db="EMBL/GenBank/DDBJ databases">
        <title>Nitrogen-fixing ability and nitrogen fixation related genes of thermophilic fermentative bacteria in the genus Caldicellulosiruptor.</title>
        <authorList>
            <person name="Chen Y."/>
            <person name="Nishihara A."/>
            <person name="Haruta S."/>
        </authorList>
    </citation>
    <scope>NUCLEOTIDE SEQUENCE [LARGE SCALE GENOMIC DNA]</scope>
    <source>
        <strain evidence="4 5">YA01</strain>
    </source>
</reference>
<evidence type="ECO:0000313" key="4">
    <source>
        <dbReference type="EMBL" id="BCS80443.1"/>
    </source>
</evidence>
<proteinExistence type="inferred from homology"/>
<name>A0ABN6E523_9FIRM</name>
<dbReference type="InterPro" id="IPR006127">
    <property type="entry name" value="ZnuA-like"/>
</dbReference>
<organism evidence="4 5">
    <name type="scientific">Caldicellulosiruptor diazotrophicus</name>
    <dbReference type="NCBI Taxonomy" id="2806205"/>
    <lineage>
        <taxon>Bacteria</taxon>
        <taxon>Bacillati</taxon>
        <taxon>Bacillota</taxon>
        <taxon>Bacillota incertae sedis</taxon>
        <taxon>Caldicellulosiruptorales</taxon>
        <taxon>Caldicellulosiruptoraceae</taxon>
        <taxon>Caldicellulosiruptor</taxon>
    </lineage>
</organism>
<evidence type="ECO:0000256" key="3">
    <source>
        <dbReference type="ARBA" id="ARBA00022729"/>
    </source>
</evidence>
<dbReference type="Gene3D" id="3.40.50.1980">
    <property type="entry name" value="Nitrogenase molybdenum iron protein domain"/>
    <property type="match status" value="2"/>
</dbReference>
<protein>
    <submittedName>
        <fullName evidence="4">Adhesin</fullName>
    </submittedName>
</protein>
<accession>A0ABN6E523</accession>
<evidence type="ECO:0000313" key="5">
    <source>
        <dbReference type="Proteomes" id="UP000663623"/>
    </source>
</evidence>
<keyword evidence="3" id="KW-0732">Signal</keyword>
<dbReference type="Proteomes" id="UP000663623">
    <property type="component" value="Chromosome"/>
</dbReference>
<keyword evidence="2" id="KW-0813">Transport</keyword>
<gene>
    <name evidence="4" type="primary">znuA</name>
    <name evidence="4" type="ORF">CaldiYA01_04030</name>
</gene>
<dbReference type="Pfam" id="PF01297">
    <property type="entry name" value="ZnuA"/>
    <property type="match status" value="1"/>
</dbReference>
<dbReference type="RefSeq" id="WP_207180796.1">
    <property type="nucleotide sequence ID" value="NZ_AP024480.1"/>
</dbReference>